<name>A0AAD2APK9_9RALS</name>
<sequence length="262" mass="29353">MEQALAPLPSVIPEAWRYALYLLPPEPWYGLGTRWLGRCARSNTAIPADQREAFVSEAGIDLATLDRWTEAPRQYGLHATFKPPFRLAGNRTVVELDAALRRFAQQQHAFTIEPALQTLRGFLAWRLRHGDPARDTLHAFADACVAEFDAFRAPPPPAELARRRRAGLSDAQERHLERWGYPYVFGTFTFHITLTGRLDHAEQLACYRALEASRVVLPAAMPIDHIALFSQAAPDAPFNVARVYRFDGSVEDFDAAQSALSA</sequence>
<evidence type="ECO:0000313" key="2">
    <source>
        <dbReference type="Proteomes" id="UP001189915"/>
    </source>
</evidence>
<dbReference type="AlphaFoldDB" id="A0AAD2APK9"/>
<dbReference type="InterPro" id="IPR009389">
    <property type="entry name" value="DUF1045"/>
</dbReference>
<keyword evidence="2" id="KW-1185">Reference proteome</keyword>
<comment type="caution">
    <text evidence="1">The sequence shown here is derived from an EMBL/GenBank/DDBJ whole genome shotgun (WGS) entry which is preliminary data.</text>
</comment>
<dbReference type="EMBL" id="CATWAF010000001">
    <property type="protein sequence ID" value="CAJ0685685.1"/>
    <property type="molecule type" value="Genomic_DNA"/>
</dbReference>
<accession>A0AAD2APK9</accession>
<gene>
    <name evidence="1" type="ORF">LMG18091_00434</name>
</gene>
<proteinExistence type="predicted"/>
<reference evidence="1 2" key="1">
    <citation type="submission" date="2023-07" db="EMBL/GenBank/DDBJ databases">
        <authorList>
            <person name="Peeters C."/>
        </authorList>
    </citation>
    <scope>NUCLEOTIDE SEQUENCE [LARGE SCALE GENOMIC DNA]</scope>
    <source>
        <strain evidence="1 2">LMG 18091</strain>
    </source>
</reference>
<protein>
    <recommendedName>
        <fullName evidence="3">DUF1045 domain-containing protein</fullName>
    </recommendedName>
</protein>
<dbReference type="Pfam" id="PF06299">
    <property type="entry name" value="DUF1045"/>
    <property type="match status" value="1"/>
</dbReference>
<evidence type="ECO:0000313" key="1">
    <source>
        <dbReference type="EMBL" id="CAJ0685685.1"/>
    </source>
</evidence>
<evidence type="ECO:0008006" key="3">
    <source>
        <dbReference type="Google" id="ProtNLM"/>
    </source>
</evidence>
<organism evidence="1 2">
    <name type="scientific">Ralstonia wenshanensis</name>
    <dbReference type="NCBI Taxonomy" id="2842456"/>
    <lineage>
        <taxon>Bacteria</taxon>
        <taxon>Pseudomonadati</taxon>
        <taxon>Pseudomonadota</taxon>
        <taxon>Betaproteobacteria</taxon>
        <taxon>Burkholderiales</taxon>
        <taxon>Burkholderiaceae</taxon>
        <taxon>Ralstonia</taxon>
    </lineage>
</organism>
<dbReference type="RefSeq" id="WP_316868392.1">
    <property type="nucleotide sequence ID" value="NZ_CATWAF010000001.1"/>
</dbReference>
<dbReference type="Proteomes" id="UP001189915">
    <property type="component" value="Unassembled WGS sequence"/>
</dbReference>